<feature type="signal peptide" evidence="9">
    <location>
        <begin position="1"/>
        <end position="18"/>
    </location>
</feature>
<comment type="caution">
    <text evidence="11">The sequence shown here is derived from an EMBL/GenBank/DDBJ whole genome shotgun (WGS) entry which is preliminary data.</text>
</comment>
<evidence type="ECO:0000256" key="6">
    <source>
        <dbReference type="ARBA" id="ARBA00022840"/>
    </source>
</evidence>
<evidence type="ECO:0000256" key="1">
    <source>
        <dbReference type="ARBA" id="ARBA00005188"/>
    </source>
</evidence>
<dbReference type="AlphaFoldDB" id="A0AAW2QZB1"/>
<dbReference type="InterPro" id="IPR022310">
    <property type="entry name" value="NAD/GMP_synthase"/>
</dbReference>
<dbReference type="GO" id="GO:0005524">
    <property type="term" value="F:ATP binding"/>
    <property type="evidence" value="ECO:0007669"/>
    <property type="project" value="UniProtKB-KW"/>
</dbReference>
<evidence type="ECO:0000256" key="7">
    <source>
        <dbReference type="ARBA" id="ARBA00023027"/>
    </source>
</evidence>
<evidence type="ECO:0000256" key="3">
    <source>
        <dbReference type="ARBA" id="ARBA00012743"/>
    </source>
</evidence>
<dbReference type="PANTHER" id="PTHR23090:SF15">
    <property type="entry name" value="GLUTAMINE-DEPENDENT NAD(+) SYNTHETASE"/>
    <property type="match status" value="1"/>
</dbReference>
<keyword evidence="9" id="KW-0732">Signal</keyword>
<evidence type="ECO:0000313" key="11">
    <source>
        <dbReference type="EMBL" id="KAL0372929.1"/>
    </source>
</evidence>
<keyword evidence="7" id="KW-0520">NAD</keyword>
<name>A0AAW2QZB1_9LAMI</name>
<dbReference type="PANTHER" id="PTHR23090">
    <property type="entry name" value="NH 3 /GLUTAMINE-DEPENDENT NAD + SYNTHETASE"/>
    <property type="match status" value="1"/>
</dbReference>
<sequence length="353" mass="39589">MGTACWLWNHLRRSGASGFLLPLFGVVDSSSVAAIVGCMSQLVVKEIANGDVQVKADAIRIGNYIDGQVPTDSKEFSKRIFYTVFMGSGNSSADSRRRSRVLSEEVGSWHLDVSIDGVISSLLYLFQTLTGKRLHNKENGGTNVENTALQNIQARTRMVIAFMLASLLPWVHNKPGFYLVLSSTTADEGLCGNLTKDLRAFLRWAAENLGYSSLAEIEAAHPNAALQSSRTNDQEESDIGMTDEELSVCGKLRRIFRQGPLSMFKDLCCKWQLTSTPAEIADKVKHFFMYYASNRHKMTVLTPSYLVESYSPEDNRYDQRQFLYNARWPYQFRKIDELVLQQLNADGGSSDVY</sequence>
<gene>
    <name evidence="11" type="ORF">Scaly_0974500</name>
</gene>
<dbReference type="GO" id="GO:0003952">
    <property type="term" value="F:NAD+ synthase (glutamine-hydrolyzing) activity"/>
    <property type="evidence" value="ECO:0007669"/>
    <property type="project" value="UniProtKB-EC"/>
</dbReference>
<evidence type="ECO:0000256" key="8">
    <source>
        <dbReference type="ARBA" id="ARBA00030681"/>
    </source>
</evidence>
<dbReference type="InterPro" id="IPR014729">
    <property type="entry name" value="Rossmann-like_a/b/a_fold"/>
</dbReference>
<feature type="chain" id="PRO_5043464117" description="NAD(+) synthase (glutamine-hydrolyzing)" evidence="9">
    <location>
        <begin position="19"/>
        <end position="353"/>
    </location>
</feature>
<keyword evidence="6" id="KW-0067">ATP-binding</keyword>
<dbReference type="Pfam" id="PF02540">
    <property type="entry name" value="NAD_synthase"/>
    <property type="match status" value="1"/>
</dbReference>
<evidence type="ECO:0000256" key="4">
    <source>
        <dbReference type="ARBA" id="ARBA00022598"/>
    </source>
</evidence>
<dbReference type="FunFam" id="3.40.50.620:FF:000036">
    <property type="entry name" value="Glutamine-dependent NAD(+) synthetase"/>
    <property type="match status" value="1"/>
</dbReference>
<dbReference type="EMBL" id="JACGWM010000005">
    <property type="protein sequence ID" value="KAL0372929.1"/>
    <property type="molecule type" value="Genomic_DNA"/>
</dbReference>
<proteinExistence type="inferred from homology"/>
<dbReference type="GO" id="GO:0005737">
    <property type="term" value="C:cytoplasm"/>
    <property type="evidence" value="ECO:0007669"/>
    <property type="project" value="InterPro"/>
</dbReference>
<dbReference type="GO" id="GO:0004359">
    <property type="term" value="F:glutaminase activity"/>
    <property type="evidence" value="ECO:0007669"/>
    <property type="project" value="InterPro"/>
</dbReference>
<dbReference type="InterPro" id="IPR003694">
    <property type="entry name" value="NAD_synthase"/>
</dbReference>
<dbReference type="EC" id="6.3.5.1" evidence="3"/>
<evidence type="ECO:0000259" key="10">
    <source>
        <dbReference type="Pfam" id="PF02540"/>
    </source>
</evidence>
<organism evidence="11">
    <name type="scientific">Sesamum calycinum</name>
    <dbReference type="NCBI Taxonomy" id="2727403"/>
    <lineage>
        <taxon>Eukaryota</taxon>
        <taxon>Viridiplantae</taxon>
        <taxon>Streptophyta</taxon>
        <taxon>Embryophyta</taxon>
        <taxon>Tracheophyta</taxon>
        <taxon>Spermatophyta</taxon>
        <taxon>Magnoliopsida</taxon>
        <taxon>eudicotyledons</taxon>
        <taxon>Gunneridae</taxon>
        <taxon>Pentapetalae</taxon>
        <taxon>asterids</taxon>
        <taxon>lamiids</taxon>
        <taxon>Lamiales</taxon>
        <taxon>Pedaliaceae</taxon>
        <taxon>Sesamum</taxon>
    </lineage>
</organism>
<dbReference type="Gene3D" id="3.40.50.620">
    <property type="entry name" value="HUPs"/>
    <property type="match status" value="2"/>
</dbReference>
<evidence type="ECO:0000256" key="9">
    <source>
        <dbReference type="SAM" id="SignalP"/>
    </source>
</evidence>
<comment type="similarity">
    <text evidence="2">In the C-terminal section; belongs to the NAD synthetase family.</text>
</comment>
<reference evidence="11" key="1">
    <citation type="submission" date="2020-06" db="EMBL/GenBank/DDBJ databases">
        <authorList>
            <person name="Li T."/>
            <person name="Hu X."/>
            <person name="Zhang T."/>
            <person name="Song X."/>
            <person name="Zhang H."/>
            <person name="Dai N."/>
            <person name="Sheng W."/>
            <person name="Hou X."/>
            <person name="Wei L."/>
        </authorList>
    </citation>
    <scope>NUCLEOTIDE SEQUENCE</scope>
    <source>
        <strain evidence="11">KEN8</strain>
        <tissue evidence="11">Leaf</tissue>
    </source>
</reference>
<reference evidence="11" key="2">
    <citation type="journal article" date="2024" name="Plant">
        <title>Genomic evolution and insights into agronomic trait innovations of Sesamum species.</title>
        <authorList>
            <person name="Miao H."/>
            <person name="Wang L."/>
            <person name="Qu L."/>
            <person name="Liu H."/>
            <person name="Sun Y."/>
            <person name="Le M."/>
            <person name="Wang Q."/>
            <person name="Wei S."/>
            <person name="Zheng Y."/>
            <person name="Lin W."/>
            <person name="Duan Y."/>
            <person name="Cao H."/>
            <person name="Xiong S."/>
            <person name="Wang X."/>
            <person name="Wei L."/>
            <person name="Li C."/>
            <person name="Ma Q."/>
            <person name="Ju M."/>
            <person name="Zhao R."/>
            <person name="Li G."/>
            <person name="Mu C."/>
            <person name="Tian Q."/>
            <person name="Mei H."/>
            <person name="Zhang T."/>
            <person name="Gao T."/>
            <person name="Zhang H."/>
        </authorList>
    </citation>
    <scope>NUCLEOTIDE SEQUENCE</scope>
    <source>
        <strain evidence="11">KEN8</strain>
    </source>
</reference>
<dbReference type="SUPFAM" id="SSF52402">
    <property type="entry name" value="Adenine nucleotide alpha hydrolases-like"/>
    <property type="match status" value="1"/>
</dbReference>
<accession>A0AAW2QZB1</accession>
<evidence type="ECO:0000256" key="2">
    <source>
        <dbReference type="ARBA" id="ARBA00007145"/>
    </source>
</evidence>
<dbReference type="CDD" id="cd00553">
    <property type="entry name" value="NAD_synthase"/>
    <property type="match status" value="1"/>
</dbReference>
<keyword evidence="5" id="KW-0547">Nucleotide-binding</keyword>
<keyword evidence="4" id="KW-0436">Ligase</keyword>
<feature type="domain" description="NAD/GMP synthase" evidence="10">
    <location>
        <begin position="6"/>
        <end position="166"/>
    </location>
</feature>
<dbReference type="GO" id="GO:0009435">
    <property type="term" value="P:NAD+ biosynthetic process"/>
    <property type="evidence" value="ECO:0007669"/>
    <property type="project" value="InterPro"/>
</dbReference>
<evidence type="ECO:0000256" key="5">
    <source>
        <dbReference type="ARBA" id="ARBA00022741"/>
    </source>
</evidence>
<protein>
    <recommendedName>
        <fullName evidence="3">NAD(+) synthase (glutamine-hydrolyzing)</fullName>
        <ecNumber evidence="3">6.3.5.1</ecNumber>
    </recommendedName>
    <alternativeName>
        <fullName evidence="8">NAD(+) synthase [glutamine-hydrolyzing]</fullName>
    </alternativeName>
</protein>
<comment type="pathway">
    <text evidence="1">Cofactor biosynthesis; NAD(+) biosynthesis; NAD(+) from deamido-NAD(+) (L-Gln route): step 1/1.</text>
</comment>